<sequence>MPAARRPAVDFIRGQIQRRSKPIENRDSIRNLILLSHINQEDLAKPKQLLLLLNARGRHLPSSFLAVDSEDLPLALMADAVVPVLMPDFTLILRDVTSGDEYGNLYSLNGSDPKSWGSTDAYPVQPEPSLRTDTEANGYESLALTTAEAPYRVPAQLDFARFESLLAAKASAVADHIWAMREDPDYKLSRLVMYSPPLREFFAMEGRGLDGPEDIPMNRQEESLIQWVFRLLFDDPDEGAFAGLPSIYRENLAMNELERLLETDPALKKLLTPSIRAAAGDLAIIAQCTHQLQKMQPWAEKFVPSAGEKNEAELDEFIERKMDPWIQIVGAYQGQPIFDLVRLGEPIPGRFTYQVQRRRNKENVDAMRRAEESLNAFWAKADRHLYDRTTNLGPKGSAVIKLLSQPRLLQRTPEWVEPTKTEKVTKAPDVEQPLSPFCFGLPGNRAELEAASHASPPPAKAKVKTRGTASKTPKADDVTEAIAETTLDDVQPTFRVDQRALKVFRVLFYNPEVTSTPGEVPWNDFLHALATIGFTAQKLYGSVWQFSPTQLDADASIQFHEPHPKGKLPFMTARRYGRRLHRTYGWTGDVFVLDK</sequence>
<gene>
    <name evidence="2" type="ORF">FSARC_1079</name>
</gene>
<comment type="caution">
    <text evidence="2">The sequence shown here is derived from an EMBL/GenBank/DDBJ whole genome shotgun (WGS) entry which is preliminary data.</text>
</comment>
<dbReference type="PANTHER" id="PTHR40788:SF2">
    <property type="entry name" value="CLR5 DOMAIN-CONTAINING PROTEIN"/>
    <property type="match status" value="1"/>
</dbReference>
<evidence type="ECO:0000313" key="3">
    <source>
        <dbReference type="Proteomes" id="UP000622797"/>
    </source>
</evidence>
<evidence type="ECO:0000313" key="2">
    <source>
        <dbReference type="EMBL" id="KAF4972300.1"/>
    </source>
</evidence>
<dbReference type="OrthoDB" id="2922289at2759"/>
<organism evidence="2 3">
    <name type="scientific">Fusarium sarcochroum</name>
    <dbReference type="NCBI Taxonomy" id="1208366"/>
    <lineage>
        <taxon>Eukaryota</taxon>
        <taxon>Fungi</taxon>
        <taxon>Dikarya</taxon>
        <taxon>Ascomycota</taxon>
        <taxon>Pezizomycotina</taxon>
        <taxon>Sordariomycetes</taxon>
        <taxon>Hypocreomycetidae</taxon>
        <taxon>Hypocreales</taxon>
        <taxon>Nectriaceae</taxon>
        <taxon>Fusarium</taxon>
        <taxon>Fusarium lateritium species complex</taxon>
    </lineage>
</organism>
<dbReference type="AlphaFoldDB" id="A0A8H4U9J4"/>
<reference evidence="2" key="2">
    <citation type="submission" date="2020-05" db="EMBL/GenBank/DDBJ databases">
        <authorList>
            <person name="Kim H.-S."/>
            <person name="Proctor R.H."/>
            <person name="Brown D.W."/>
        </authorList>
    </citation>
    <scope>NUCLEOTIDE SEQUENCE</scope>
    <source>
        <strain evidence="2">NRRL 20472</strain>
    </source>
</reference>
<accession>A0A8H4U9J4</accession>
<evidence type="ECO:0000256" key="1">
    <source>
        <dbReference type="SAM" id="MobiDB-lite"/>
    </source>
</evidence>
<dbReference type="EMBL" id="JABEXW010000061">
    <property type="protein sequence ID" value="KAF4972300.1"/>
    <property type="molecule type" value="Genomic_DNA"/>
</dbReference>
<name>A0A8H4U9J4_9HYPO</name>
<reference evidence="2" key="1">
    <citation type="journal article" date="2020" name="BMC Genomics">
        <title>Correction to: Identification and distribution of gene clusters required for synthesis of sphingolipid metabolism inhibitors in diverse species of the filamentous fungus Fusarium.</title>
        <authorList>
            <person name="Kim H.S."/>
            <person name="Lohmar J.M."/>
            <person name="Busman M."/>
            <person name="Brown D.W."/>
            <person name="Naumann T.A."/>
            <person name="Divon H.H."/>
            <person name="Lysoe E."/>
            <person name="Uhlig S."/>
            <person name="Proctor R.H."/>
        </authorList>
    </citation>
    <scope>NUCLEOTIDE SEQUENCE</scope>
    <source>
        <strain evidence="2">NRRL 20472</strain>
    </source>
</reference>
<dbReference type="Proteomes" id="UP000622797">
    <property type="component" value="Unassembled WGS sequence"/>
</dbReference>
<dbReference type="PANTHER" id="PTHR40788">
    <property type="entry name" value="CLR5 DOMAIN-CONTAINING PROTEIN-RELATED"/>
    <property type="match status" value="1"/>
</dbReference>
<protein>
    <submittedName>
        <fullName evidence="2">Uncharacterized protein</fullName>
    </submittedName>
</protein>
<keyword evidence="3" id="KW-1185">Reference proteome</keyword>
<proteinExistence type="predicted"/>
<feature type="region of interest" description="Disordered" evidence="1">
    <location>
        <begin position="450"/>
        <end position="476"/>
    </location>
</feature>